<proteinExistence type="predicted"/>
<dbReference type="OrthoDB" id="2196347at2759"/>
<dbReference type="EMBL" id="LGUB01000305">
    <property type="protein sequence ID" value="KRH93526.1"/>
    <property type="molecule type" value="Genomic_DNA"/>
</dbReference>
<gene>
    <name evidence="1" type="ORF">M153_7970002</name>
</gene>
<evidence type="ECO:0000313" key="2">
    <source>
        <dbReference type="Proteomes" id="UP000051530"/>
    </source>
</evidence>
<dbReference type="Proteomes" id="UP000051530">
    <property type="component" value="Unassembled WGS sequence"/>
</dbReference>
<feature type="non-terminal residue" evidence="1">
    <location>
        <position position="1"/>
    </location>
</feature>
<organism evidence="1 2">
    <name type="scientific">Pseudoloma neurophilia</name>
    <dbReference type="NCBI Taxonomy" id="146866"/>
    <lineage>
        <taxon>Eukaryota</taxon>
        <taxon>Fungi</taxon>
        <taxon>Fungi incertae sedis</taxon>
        <taxon>Microsporidia</taxon>
        <taxon>Pseudoloma</taxon>
    </lineage>
</organism>
<dbReference type="InterPro" id="IPR023346">
    <property type="entry name" value="Lysozyme-like_dom_sf"/>
</dbReference>
<accession>A0A0R0LVZ4</accession>
<dbReference type="SUPFAM" id="SSF53955">
    <property type="entry name" value="Lysozyme-like"/>
    <property type="match status" value="1"/>
</dbReference>
<comment type="caution">
    <text evidence="1">The sequence shown here is derived from an EMBL/GenBank/DDBJ whole genome shotgun (WGS) entry which is preliminary data.</text>
</comment>
<dbReference type="Gene3D" id="1.10.530.10">
    <property type="match status" value="1"/>
</dbReference>
<dbReference type="AlphaFoldDB" id="A0A0R0LVZ4"/>
<protein>
    <submittedName>
        <fullName evidence="1">Putative spore wall protein 2</fullName>
    </submittedName>
</protein>
<reference evidence="1 2" key="1">
    <citation type="submission" date="2015-07" db="EMBL/GenBank/DDBJ databases">
        <title>The genome of Pseudoloma neurophilia, a relevant intracellular parasite of the zebrafish.</title>
        <authorList>
            <person name="Ndikumana S."/>
            <person name="Pelin A."/>
            <person name="Sanders J."/>
            <person name="Corradi N."/>
        </authorList>
    </citation>
    <scope>NUCLEOTIDE SEQUENCE [LARGE SCALE GENOMIC DNA]</scope>
    <source>
        <strain evidence="1 2">MK1</strain>
    </source>
</reference>
<sequence length="187" mass="22299">EEENPILSEDDKIYDDFKKFLVNFFEKKLPEWIIELIRKHFNNDKNKIAIFMTHAIHGTNGLKNLVAEQPETDPYRSRGLVQITTEENYRLLGEKYHKNPDLLAELTEDAVKDSLNFYSNFINEEDHDNFYGSLYYLNPQEVQNDNYKQEEYGQKLSKREEIYLWVCDVLGVEPNWGEFRTYNTLNV</sequence>
<evidence type="ECO:0000313" key="1">
    <source>
        <dbReference type="EMBL" id="KRH93526.1"/>
    </source>
</evidence>
<keyword evidence="2" id="KW-1185">Reference proteome</keyword>
<name>A0A0R0LVZ4_9MICR</name>
<dbReference type="VEuPathDB" id="MicrosporidiaDB:M153_7970002"/>